<comment type="subunit">
    <text evidence="1">Homotetramer.</text>
</comment>
<dbReference type="SUPFAM" id="SSF48264">
    <property type="entry name" value="Cytochrome P450"/>
    <property type="match status" value="1"/>
</dbReference>
<dbReference type="CDD" id="cd11071">
    <property type="entry name" value="CYP74"/>
    <property type="match status" value="1"/>
</dbReference>
<keyword evidence="5" id="KW-0408">Iron</keyword>
<evidence type="ECO:0000256" key="3">
    <source>
        <dbReference type="ARBA" id="ARBA00022964"/>
    </source>
</evidence>
<dbReference type="InterPro" id="IPR050783">
    <property type="entry name" value="Oxylipin_biosynth_metab"/>
</dbReference>
<proteinExistence type="predicted"/>
<dbReference type="InterPro" id="IPR010255">
    <property type="entry name" value="Haem_peroxidase_sf"/>
</dbReference>
<evidence type="ECO:0000313" key="8">
    <source>
        <dbReference type="Proteomes" id="UP000186609"/>
    </source>
</evidence>
<evidence type="ECO:0000256" key="2">
    <source>
        <dbReference type="ARBA" id="ARBA00022723"/>
    </source>
</evidence>
<dbReference type="GO" id="GO:0005506">
    <property type="term" value="F:iron ion binding"/>
    <property type="evidence" value="ECO:0007669"/>
    <property type="project" value="InterPro"/>
</dbReference>
<dbReference type="SUPFAM" id="SSF48113">
    <property type="entry name" value="Heme-dependent peroxidases"/>
    <property type="match status" value="1"/>
</dbReference>
<dbReference type="STRING" id="1842727.RD110_14310"/>
<dbReference type="PROSITE" id="PS50292">
    <property type="entry name" value="PEROXIDASE_3"/>
    <property type="match status" value="1"/>
</dbReference>
<dbReference type="PANTHER" id="PTHR11903:SF39">
    <property type="entry name" value="PROSTAGLANDIN G_H SYNTHASE 2-LIKE"/>
    <property type="match status" value="1"/>
</dbReference>
<dbReference type="Gene3D" id="1.10.630.10">
    <property type="entry name" value="Cytochrome P450"/>
    <property type="match status" value="1"/>
</dbReference>
<evidence type="ECO:0000256" key="1">
    <source>
        <dbReference type="ARBA" id="ARBA00011881"/>
    </source>
</evidence>
<keyword evidence="2" id="KW-0479">Metal-binding</keyword>
<organism evidence="7 8">
    <name type="scientific">Rhodoferax koreensis</name>
    <dbReference type="NCBI Taxonomy" id="1842727"/>
    <lineage>
        <taxon>Bacteria</taxon>
        <taxon>Pseudomonadati</taxon>
        <taxon>Pseudomonadota</taxon>
        <taxon>Betaproteobacteria</taxon>
        <taxon>Burkholderiales</taxon>
        <taxon>Comamonadaceae</taxon>
        <taxon>Rhodoferax</taxon>
    </lineage>
</organism>
<dbReference type="GO" id="GO:0006631">
    <property type="term" value="P:fatty acid metabolic process"/>
    <property type="evidence" value="ECO:0007669"/>
    <property type="project" value="UniProtKB-ARBA"/>
</dbReference>
<dbReference type="GO" id="GO:0016702">
    <property type="term" value="F:oxidoreductase activity, acting on single donors with incorporation of molecular oxygen, incorporation of two atoms of oxygen"/>
    <property type="evidence" value="ECO:0007669"/>
    <property type="project" value="TreeGrafter"/>
</dbReference>
<dbReference type="InterPro" id="IPR037120">
    <property type="entry name" value="Haem_peroxidase_sf_animal"/>
</dbReference>
<dbReference type="InterPro" id="IPR001128">
    <property type="entry name" value="Cyt_P450"/>
</dbReference>
<dbReference type="InterPro" id="IPR036396">
    <property type="entry name" value="Cyt_P450_sf"/>
</dbReference>
<dbReference type="GO" id="GO:0004497">
    <property type="term" value="F:monooxygenase activity"/>
    <property type="evidence" value="ECO:0007669"/>
    <property type="project" value="InterPro"/>
</dbReference>
<evidence type="ECO:0000256" key="5">
    <source>
        <dbReference type="ARBA" id="ARBA00023004"/>
    </source>
</evidence>
<dbReference type="GO" id="GO:0005737">
    <property type="term" value="C:cytoplasm"/>
    <property type="evidence" value="ECO:0007669"/>
    <property type="project" value="TreeGrafter"/>
</dbReference>
<name>A0A1P8JWU9_9BURK</name>
<reference evidence="7 8" key="1">
    <citation type="submission" date="2017-01" db="EMBL/GenBank/DDBJ databases">
        <authorList>
            <person name="Mah S.A."/>
            <person name="Swanson W.J."/>
            <person name="Moy G.W."/>
            <person name="Vacquier V.D."/>
        </authorList>
    </citation>
    <scope>NUCLEOTIDE SEQUENCE [LARGE SCALE GENOMIC DNA]</scope>
    <source>
        <strain evidence="7 8">DCY110</strain>
    </source>
</reference>
<dbReference type="Proteomes" id="UP000186609">
    <property type="component" value="Chromosome"/>
</dbReference>
<keyword evidence="3" id="KW-0223">Dioxygenase</keyword>
<dbReference type="Pfam" id="PF00067">
    <property type="entry name" value="p450"/>
    <property type="match status" value="1"/>
</dbReference>
<dbReference type="PANTHER" id="PTHR11903">
    <property type="entry name" value="PROSTAGLANDIN G/H SYNTHASE"/>
    <property type="match status" value="1"/>
</dbReference>
<dbReference type="PRINTS" id="PR00457">
    <property type="entry name" value="ANPEROXIDASE"/>
</dbReference>
<keyword evidence="8" id="KW-1185">Reference proteome</keyword>
<keyword evidence="6" id="KW-0732">Signal</keyword>
<dbReference type="Gene3D" id="1.10.640.10">
    <property type="entry name" value="Haem peroxidase domain superfamily, animal type"/>
    <property type="match status" value="1"/>
</dbReference>
<evidence type="ECO:0000256" key="4">
    <source>
        <dbReference type="ARBA" id="ARBA00023002"/>
    </source>
</evidence>
<protein>
    <submittedName>
        <fullName evidence="7">Uncharacterized protein</fullName>
    </submittedName>
</protein>
<evidence type="ECO:0000313" key="7">
    <source>
        <dbReference type="EMBL" id="APW38227.1"/>
    </source>
</evidence>
<dbReference type="EMBL" id="CP019236">
    <property type="protein sequence ID" value="APW38227.1"/>
    <property type="molecule type" value="Genomic_DNA"/>
</dbReference>
<dbReference type="KEGG" id="rhy:RD110_14310"/>
<feature type="signal peptide" evidence="6">
    <location>
        <begin position="1"/>
        <end position="19"/>
    </location>
</feature>
<accession>A0A1P8JWU9</accession>
<dbReference type="AlphaFoldDB" id="A0A1P8JWU9"/>
<sequence>MYRWLNGLFIRLTVSSTLARPHPFSLWSPGPATSSPADYTSWTGLTDRSFTGRHLPPADPAWTAALPARDQLRALFVREQFAACPRSSTLFCFFAQWFTDSFLRTHPTEPLRNTSNHEIDLCQIYGICASDTRLLRSGVGGKLKSQRIGGEEYPEFLFERNGIFVRQQFLGLSYIDAKKRDFATAAVPAGFDTPHRYRSFFATGLERGNSSAFYTAISTIFLREHNRLCDEIARTNPTWGDDRIFETARNTNIAQLLKIIIQDYINHISSSAFKLFVDVGTAERETWYRTNRIAAEFDLLYRWHALVPNECVVDAQTVANQDFRFNNQFLIDKGLASLLGSASQQQAGNIRLQNTAFFLVDAEMAAVDKSRAWQLRSYNEYRQCFSLPPAKSFEDLTGDKAMAQRLEALYGDIDQVELMVGLLAEKRANDVVFGALMTRMVGSDAFSQALTNPLLAQAVFGEKTFSKAGLSCLEATSTLDQVVQRNTAMKGATASFEVPAVPRLRAWPWLDRVFDPLEFFFCDWYRFFTRRRSATGSSVFRVHLLQPITVVLDHQGIEPLFAAKKYRQDYGFGWAVPPLPLVGGVVPSLFESGEAHDRPKQLYMAMLAARRGKLLPVFEATARRFGQKWAMARRFGFQLELENFSAEFLFKWYFGLDADAADVRRLYFGMFSPRMLLWRLQRFIPGSPFNTTLAIYARLLAQVKASQGLGELLTQAHEIGLEDDDATAKQLLFVAGMNSFLGMQNLSKSVIAELSQRTELCAQLREEIQSTLGPAFPTSLRELSDAKLPLLSQFLRETVRLHPPVSLIFGRATQDQQINVSDGRSYPVRKGELVMGVLPLAMRDAALFPEPALFKPSRFDDPADRRGLIWPRGRQDEAATATDRTCPGKDVSVELMKLLCIWLLPNYRWRLAEGPVWEQKGFGLNVAAPKGAMQVEDFAAA</sequence>
<evidence type="ECO:0000256" key="6">
    <source>
        <dbReference type="SAM" id="SignalP"/>
    </source>
</evidence>
<dbReference type="GO" id="GO:0004666">
    <property type="term" value="F:prostaglandin-endoperoxide synthase activity"/>
    <property type="evidence" value="ECO:0007669"/>
    <property type="project" value="TreeGrafter"/>
</dbReference>
<dbReference type="Pfam" id="PF03098">
    <property type="entry name" value="An_peroxidase"/>
    <property type="match status" value="1"/>
</dbReference>
<gene>
    <name evidence="7" type="ORF">RD110_14310</name>
</gene>
<feature type="chain" id="PRO_5012704229" evidence="6">
    <location>
        <begin position="20"/>
        <end position="941"/>
    </location>
</feature>
<dbReference type="GO" id="GO:0004601">
    <property type="term" value="F:peroxidase activity"/>
    <property type="evidence" value="ECO:0007669"/>
    <property type="project" value="InterPro"/>
</dbReference>
<dbReference type="InterPro" id="IPR019791">
    <property type="entry name" value="Haem_peroxidase_animal"/>
</dbReference>
<dbReference type="GO" id="GO:0020037">
    <property type="term" value="F:heme binding"/>
    <property type="evidence" value="ECO:0007669"/>
    <property type="project" value="InterPro"/>
</dbReference>
<keyword evidence="4" id="KW-0560">Oxidoreductase</keyword>
<dbReference type="GO" id="GO:0006979">
    <property type="term" value="P:response to oxidative stress"/>
    <property type="evidence" value="ECO:0007669"/>
    <property type="project" value="InterPro"/>
</dbReference>